<dbReference type="GO" id="GO:0003700">
    <property type="term" value="F:DNA-binding transcription factor activity"/>
    <property type="evidence" value="ECO:0007669"/>
    <property type="project" value="InterPro"/>
</dbReference>
<evidence type="ECO:0000256" key="5">
    <source>
        <dbReference type="ARBA" id="ARBA00023015"/>
    </source>
</evidence>
<gene>
    <name evidence="12" type="ORF">FNQ90_13780</name>
</gene>
<sequence length="272" mass="29158">MRTLVVEDDPLIAEAHTGYVGRVPGYTVVGVAHRGAEALEAVARRPVDLVLLDFYLPDMTGLEVCRALRARGLLVDVIAITSARDVDTVRSMLVHGVVQYLLKPFGFAAFREKLERYADYRRHLLAPAGDTAQQDLDRAFGALRGSIGGPVPKGLSDSTLTAVVDLLRRIEPRGVTAAEAGEELGAARVTARRYLEHLVAQGVADRTPRYGSQGRPEHVYSWALGRDRSPGPPWSPDSGTSPDRPGPPRPAPDGGRPRPPGGPGTIGESPAL</sequence>
<comment type="caution">
    <text evidence="12">The sequence shown here is derived from an EMBL/GenBank/DDBJ whole genome shotgun (WGS) entry which is preliminary data.</text>
</comment>
<proteinExistence type="predicted"/>
<feature type="region of interest" description="Disordered" evidence="10">
    <location>
        <begin position="223"/>
        <end position="272"/>
    </location>
</feature>
<keyword evidence="5" id="KW-0805">Transcription regulation</keyword>
<dbReference type="SUPFAM" id="SSF52172">
    <property type="entry name" value="CheY-like"/>
    <property type="match status" value="1"/>
</dbReference>
<evidence type="ECO:0000313" key="12">
    <source>
        <dbReference type="EMBL" id="MBB0245145.1"/>
    </source>
</evidence>
<dbReference type="PROSITE" id="PS50110">
    <property type="entry name" value="RESPONSE_REGULATORY"/>
    <property type="match status" value="1"/>
</dbReference>
<evidence type="ECO:0000313" key="13">
    <source>
        <dbReference type="Proteomes" id="UP000538929"/>
    </source>
</evidence>
<comment type="subcellular location">
    <subcellularLocation>
        <location evidence="1">Cytoplasm</location>
    </subcellularLocation>
</comment>
<evidence type="ECO:0000259" key="11">
    <source>
        <dbReference type="PROSITE" id="PS50110"/>
    </source>
</evidence>
<dbReference type="PANTHER" id="PTHR45526:SF1">
    <property type="entry name" value="TRANSCRIPTIONAL REGULATORY PROTEIN DCUR-RELATED"/>
    <property type="match status" value="1"/>
</dbReference>
<keyword evidence="2" id="KW-0963">Cytoplasm</keyword>
<dbReference type="AlphaFoldDB" id="A0A7W3TEP6"/>
<dbReference type="Proteomes" id="UP000538929">
    <property type="component" value="Unassembled WGS sequence"/>
</dbReference>
<name>A0A7W3TEP6_9ACTN</name>
<keyword evidence="13" id="KW-1185">Reference proteome</keyword>
<keyword evidence="7" id="KW-0010">Activator</keyword>
<dbReference type="EMBL" id="VKHT01000408">
    <property type="protein sequence ID" value="MBB0245145.1"/>
    <property type="molecule type" value="Genomic_DNA"/>
</dbReference>
<dbReference type="GO" id="GO:0003677">
    <property type="term" value="F:DNA binding"/>
    <property type="evidence" value="ECO:0007669"/>
    <property type="project" value="UniProtKB-KW"/>
</dbReference>
<dbReference type="CDD" id="cd19925">
    <property type="entry name" value="REC_citrate_TCS"/>
    <property type="match status" value="1"/>
</dbReference>
<keyword evidence="4" id="KW-0902">Two-component regulatory system</keyword>
<dbReference type="GO" id="GO:0005737">
    <property type="term" value="C:cytoplasm"/>
    <property type="evidence" value="ECO:0007669"/>
    <property type="project" value="UniProtKB-SubCell"/>
</dbReference>
<evidence type="ECO:0000256" key="4">
    <source>
        <dbReference type="ARBA" id="ARBA00023012"/>
    </source>
</evidence>
<feature type="domain" description="Response regulatory" evidence="11">
    <location>
        <begin position="2"/>
        <end position="118"/>
    </location>
</feature>
<evidence type="ECO:0000256" key="2">
    <source>
        <dbReference type="ARBA" id="ARBA00022490"/>
    </source>
</evidence>
<organism evidence="12 13">
    <name type="scientific">Streptomyces alkaliphilus</name>
    <dbReference type="NCBI Taxonomy" id="1472722"/>
    <lineage>
        <taxon>Bacteria</taxon>
        <taxon>Bacillati</taxon>
        <taxon>Actinomycetota</taxon>
        <taxon>Actinomycetes</taxon>
        <taxon>Kitasatosporales</taxon>
        <taxon>Streptomycetaceae</taxon>
        <taxon>Streptomyces</taxon>
    </lineage>
</organism>
<dbReference type="InterPro" id="IPR051271">
    <property type="entry name" value="2C-system_Tx_regulators"/>
</dbReference>
<feature type="modified residue" description="4-aspartylphosphate" evidence="9">
    <location>
        <position position="53"/>
    </location>
</feature>
<evidence type="ECO:0000256" key="8">
    <source>
        <dbReference type="ARBA" id="ARBA00023163"/>
    </source>
</evidence>
<evidence type="ECO:0000256" key="3">
    <source>
        <dbReference type="ARBA" id="ARBA00022553"/>
    </source>
</evidence>
<dbReference type="SMART" id="SM00448">
    <property type="entry name" value="REC"/>
    <property type="match status" value="1"/>
</dbReference>
<reference evidence="13" key="1">
    <citation type="submission" date="2019-10" db="EMBL/GenBank/DDBJ databases">
        <title>Streptomyces sp. nov., a novel actinobacterium isolated from alkaline environment.</title>
        <authorList>
            <person name="Golinska P."/>
        </authorList>
    </citation>
    <scope>NUCLEOTIDE SEQUENCE [LARGE SCALE GENOMIC DNA]</scope>
    <source>
        <strain evidence="13">DSM 42118</strain>
    </source>
</reference>
<evidence type="ECO:0000256" key="1">
    <source>
        <dbReference type="ARBA" id="ARBA00004496"/>
    </source>
</evidence>
<evidence type="ECO:0000256" key="6">
    <source>
        <dbReference type="ARBA" id="ARBA00023125"/>
    </source>
</evidence>
<evidence type="ECO:0000256" key="10">
    <source>
        <dbReference type="SAM" id="MobiDB-lite"/>
    </source>
</evidence>
<keyword evidence="8" id="KW-0804">Transcription</keyword>
<dbReference type="Gene3D" id="3.40.50.2300">
    <property type="match status" value="1"/>
</dbReference>
<dbReference type="InterPro" id="IPR001789">
    <property type="entry name" value="Sig_transdc_resp-reg_receiver"/>
</dbReference>
<keyword evidence="3 9" id="KW-0597">Phosphoprotein</keyword>
<keyword evidence="6" id="KW-0238">DNA-binding</keyword>
<dbReference type="InterPro" id="IPR011006">
    <property type="entry name" value="CheY-like_superfamily"/>
</dbReference>
<dbReference type="InterPro" id="IPR024187">
    <property type="entry name" value="Sig_transdc_resp-reg_cit/mal"/>
</dbReference>
<protein>
    <submittedName>
        <fullName evidence="12">Response regulator</fullName>
    </submittedName>
</protein>
<evidence type="ECO:0000256" key="7">
    <source>
        <dbReference type="ARBA" id="ARBA00023159"/>
    </source>
</evidence>
<dbReference type="PIRSF" id="PIRSF006171">
    <property type="entry name" value="RR_citrat_malat"/>
    <property type="match status" value="1"/>
</dbReference>
<dbReference type="PANTHER" id="PTHR45526">
    <property type="entry name" value="TRANSCRIPTIONAL REGULATORY PROTEIN DPIA"/>
    <property type="match status" value="1"/>
</dbReference>
<dbReference type="Pfam" id="PF00072">
    <property type="entry name" value="Response_reg"/>
    <property type="match status" value="1"/>
</dbReference>
<accession>A0A7W3TEP6</accession>
<evidence type="ECO:0000256" key="9">
    <source>
        <dbReference type="PROSITE-ProRule" id="PRU00169"/>
    </source>
</evidence>
<feature type="compositionally biased region" description="Pro residues" evidence="10">
    <location>
        <begin position="244"/>
        <end position="262"/>
    </location>
</feature>
<dbReference type="GO" id="GO:0000156">
    <property type="term" value="F:phosphorelay response regulator activity"/>
    <property type="evidence" value="ECO:0007669"/>
    <property type="project" value="TreeGrafter"/>
</dbReference>